<evidence type="ECO:0000313" key="3">
    <source>
        <dbReference type="Proteomes" id="UP000054321"/>
    </source>
</evidence>
<dbReference type="InterPro" id="IPR045518">
    <property type="entry name" value="2EXR"/>
</dbReference>
<dbReference type="OrthoDB" id="3473305at2759"/>
<evidence type="ECO:0000313" key="2">
    <source>
        <dbReference type="EMBL" id="KIM97390.1"/>
    </source>
</evidence>
<feature type="domain" description="2EXR" evidence="1">
    <location>
        <begin position="4"/>
        <end position="92"/>
    </location>
</feature>
<proteinExistence type="predicted"/>
<dbReference type="HOGENOM" id="CLU_050715_0_0_1"/>
<protein>
    <recommendedName>
        <fullName evidence="1">2EXR domain-containing protein</fullName>
    </recommendedName>
</protein>
<dbReference type="AlphaFoldDB" id="A0A0C3GMP0"/>
<dbReference type="InParanoid" id="A0A0C3GMP0"/>
<organism evidence="2 3">
    <name type="scientific">Oidiodendron maius (strain Zn)</name>
    <dbReference type="NCBI Taxonomy" id="913774"/>
    <lineage>
        <taxon>Eukaryota</taxon>
        <taxon>Fungi</taxon>
        <taxon>Dikarya</taxon>
        <taxon>Ascomycota</taxon>
        <taxon>Pezizomycotina</taxon>
        <taxon>Leotiomycetes</taxon>
        <taxon>Leotiomycetes incertae sedis</taxon>
        <taxon>Myxotrichaceae</taxon>
        <taxon>Oidiodendron</taxon>
    </lineage>
</organism>
<dbReference type="Proteomes" id="UP000054321">
    <property type="component" value="Unassembled WGS sequence"/>
</dbReference>
<dbReference type="PANTHER" id="PTHR35910:SF6">
    <property type="entry name" value="2EXR DOMAIN-CONTAINING PROTEIN"/>
    <property type="match status" value="1"/>
</dbReference>
<reference evidence="3" key="2">
    <citation type="submission" date="2015-01" db="EMBL/GenBank/DDBJ databases">
        <title>Evolutionary Origins and Diversification of the Mycorrhizal Mutualists.</title>
        <authorList>
            <consortium name="DOE Joint Genome Institute"/>
            <consortium name="Mycorrhizal Genomics Consortium"/>
            <person name="Kohler A."/>
            <person name="Kuo A."/>
            <person name="Nagy L.G."/>
            <person name="Floudas D."/>
            <person name="Copeland A."/>
            <person name="Barry K.W."/>
            <person name="Cichocki N."/>
            <person name="Veneault-Fourrey C."/>
            <person name="LaButti K."/>
            <person name="Lindquist E.A."/>
            <person name="Lipzen A."/>
            <person name="Lundell T."/>
            <person name="Morin E."/>
            <person name="Murat C."/>
            <person name="Riley R."/>
            <person name="Ohm R."/>
            <person name="Sun H."/>
            <person name="Tunlid A."/>
            <person name="Henrissat B."/>
            <person name="Grigoriev I.V."/>
            <person name="Hibbett D.S."/>
            <person name="Martin F."/>
        </authorList>
    </citation>
    <scope>NUCLEOTIDE SEQUENCE [LARGE SCALE GENOMIC DNA]</scope>
    <source>
        <strain evidence="3">Zn</strain>
    </source>
</reference>
<name>A0A0C3GMP0_OIDMZ</name>
<accession>A0A0C3GMP0</accession>
<reference evidence="2 3" key="1">
    <citation type="submission" date="2014-04" db="EMBL/GenBank/DDBJ databases">
        <authorList>
            <consortium name="DOE Joint Genome Institute"/>
            <person name="Kuo A."/>
            <person name="Martino E."/>
            <person name="Perotto S."/>
            <person name="Kohler A."/>
            <person name="Nagy L.G."/>
            <person name="Floudas D."/>
            <person name="Copeland A."/>
            <person name="Barry K.W."/>
            <person name="Cichocki N."/>
            <person name="Veneault-Fourrey C."/>
            <person name="LaButti K."/>
            <person name="Lindquist E.A."/>
            <person name="Lipzen A."/>
            <person name="Lundell T."/>
            <person name="Morin E."/>
            <person name="Murat C."/>
            <person name="Sun H."/>
            <person name="Tunlid A."/>
            <person name="Henrissat B."/>
            <person name="Grigoriev I.V."/>
            <person name="Hibbett D.S."/>
            <person name="Martin F."/>
            <person name="Nordberg H.P."/>
            <person name="Cantor M.N."/>
            <person name="Hua S.X."/>
        </authorList>
    </citation>
    <scope>NUCLEOTIDE SEQUENCE [LARGE SCALE GENOMIC DNA]</scope>
    <source>
        <strain evidence="2 3">Zn</strain>
    </source>
</reference>
<dbReference type="Pfam" id="PF20150">
    <property type="entry name" value="2EXR"/>
    <property type="match status" value="1"/>
</dbReference>
<sequence length="229" mass="26128">MENFKLFPNLPIELRLKIWRSTLLAPRNVGIKFRIKDAGFGGWIARKNTPPPPVALQVCHESREEALKYCILSFGTTVYPPTVYFNYQIDTLCFGDGFDNQNRLPEGTRDGTGASNYLLNLWFGKTHQPYNSIAVCTENIRYITLDVHGSIYSRPSFCWEEIRQFEGLEKLLVVAWDPEERADELMAYFRTAMNAVAEAHPEWVVPKTEVVSASGRAWGSLQPGQDMFI</sequence>
<dbReference type="EMBL" id="KN832882">
    <property type="protein sequence ID" value="KIM97390.1"/>
    <property type="molecule type" value="Genomic_DNA"/>
</dbReference>
<evidence type="ECO:0000259" key="1">
    <source>
        <dbReference type="Pfam" id="PF20150"/>
    </source>
</evidence>
<gene>
    <name evidence="2" type="ORF">OIDMADRAFT_58009</name>
</gene>
<dbReference type="PANTHER" id="PTHR35910">
    <property type="entry name" value="2EXR DOMAIN-CONTAINING PROTEIN"/>
    <property type="match status" value="1"/>
</dbReference>
<keyword evidence="3" id="KW-1185">Reference proteome</keyword>